<evidence type="ECO:0000256" key="6">
    <source>
        <dbReference type="ARBA" id="ARBA00022692"/>
    </source>
</evidence>
<dbReference type="InterPro" id="IPR001036">
    <property type="entry name" value="Acrflvin-R"/>
</dbReference>
<keyword evidence="8 10" id="KW-0472">Membrane</keyword>
<accession>S7VDK8</accession>
<feature type="transmembrane region" description="Helical" evidence="10">
    <location>
        <begin position="1005"/>
        <end position="1028"/>
    </location>
</feature>
<feature type="transmembrane region" description="Helical" evidence="10">
    <location>
        <begin position="601"/>
        <end position="627"/>
    </location>
</feature>
<keyword evidence="6 10" id="KW-0812">Transmembrane</keyword>
<evidence type="ECO:0000313" key="13">
    <source>
        <dbReference type="Proteomes" id="UP000014977"/>
    </source>
</evidence>
<dbReference type="STRING" id="897.B2D07_07895"/>
<feature type="region of interest" description="Disordered" evidence="9">
    <location>
        <begin position="1038"/>
        <end position="1059"/>
    </location>
</feature>
<feature type="transmembrane region" description="Helical" evidence="10">
    <location>
        <begin position="536"/>
        <end position="554"/>
    </location>
</feature>
<keyword evidence="5" id="KW-0997">Cell inner membrane</keyword>
<dbReference type="GO" id="GO:0015562">
    <property type="term" value="F:efflux transmembrane transporter activity"/>
    <property type="evidence" value="ECO:0007669"/>
    <property type="project" value="InterPro"/>
</dbReference>
<organism evidence="12 13">
    <name type="scientific">Desulfococcus multivorans DSM 2059</name>
    <dbReference type="NCBI Taxonomy" id="1121405"/>
    <lineage>
        <taxon>Bacteria</taxon>
        <taxon>Pseudomonadati</taxon>
        <taxon>Thermodesulfobacteriota</taxon>
        <taxon>Desulfobacteria</taxon>
        <taxon>Desulfobacterales</taxon>
        <taxon>Desulfococcaceae</taxon>
        <taxon>Desulfococcus</taxon>
    </lineage>
</organism>
<dbReference type="EMBL" id="ATHJ01000064">
    <property type="protein sequence ID" value="EPR42553.1"/>
    <property type="molecule type" value="Genomic_DNA"/>
</dbReference>
<feature type="transmembrane region" description="Helical" evidence="10">
    <location>
        <begin position="870"/>
        <end position="889"/>
    </location>
</feature>
<dbReference type="RefSeq" id="WP_020875925.1">
    <property type="nucleotide sequence ID" value="NZ_ATHJ01000064.1"/>
</dbReference>
<dbReference type="PROSITE" id="PS50156">
    <property type="entry name" value="SSD"/>
    <property type="match status" value="1"/>
</dbReference>
<evidence type="ECO:0000256" key="10">
    <source>
        <dbReference type="SAM" id="Phobius"/>
    </source>
</evidence>
<evidence type="ECO:0000256" key="4">
    <source>
        <dbReference type="ARBA" id="ARBA00022475"/>
    </source>
</evidence>
<evidence type="ECO:0000259" key="11">
    <source>
        <dbReference type="PROSITE" id="PS50156"/>
    </source>
</evidence>
<dbReference type="Gene3D" id="3.30.70.1440">
    <property type="entry name" value="Multidrug efflux transporter AcrB pore domain"/>
    <property type="match status" value="1"/>
</dbReference>
<feature type="transmembrane region" description="Helical" evidence="10">
    <location>
        <begin position="925"/>
        <end position="946"/>
    </location>
</feature>
<feature type="transmembrane region" description="Helical" evidence="10">
    <location>
        <begin position="367"/>
        <end position="388"/>
    </location>
</feature>
<comment type="subcellular location">
    <subcellularLocation>
        <location evidence="1">Cell inner membrane</location>
        <topology evidence="1">Multi-pass membrane protein</topology>
    </subcellularLocation>
</comment>
<feature type="transmembrane region" description="Helical" evidence="10">
    <location>
        <begin position="12"/>
        <end position="33"/>
    </location>
</feature>
<dbReference type="GO" id="GO:0009636">
    <property type="term" value="P:response to toxic substance"/>
    <property type="evidence" value="ECO:0007669"/>
    <property type="project" value="UniProtKB-ARBA"/>
</dbReference>
<evidence type="ECO:0000256" key="8">
    <source>
        <dbReference type="ARBA" id="ARBA00023136"/>
    </source>
</evidence>
<dbReference type="Pfam" id="PF00873">
    <property type="entry name" value="ACR_tran"/>
    <property type="match status" value="1"/>
</dbReference>
<sequence>MARFFVNRPIVAIVISIIFVIVGIVAMLGLPIAQYPDIVPPEIVINTTYVGADAQTVEQSVATPIEQEMSGVDNMNYMYSLNANNGELKLYVNFDVKTDPNIDQVLAQMRKTQADAKMPAEVRDYGVTVKKSTSSPLMLIALSSPGGSYDATFLANYAYINLNDQLTRVPGIASVTVFGAGQYAMRLWVKPDQLAKLNITVPEIVDAVKQQNTVNPAGQVGAEPVPPGQEYTYAIRAQGRLSSPEEFEQIVLRANTDGSVVRLKDVARTELGSQTYAMAGRLNGKPAAVLALYQLPGSNAIEAVDGVKRLMEATKQNFPDDLEYSIPLDTTQSVRAGIEEILHTLVEALVLVIIVVFIFLQGWRATLIPALAVPVSLIGTFAVFPILGFSINSIALMGLVLAIGLVVDDAIVVVEAVEHHIEHGLSPREATIKAMEEVSGPVIATSLVLSAVFLPTIFIPGITGRLYQQFAVTIAVSVLISTFNALTLSPALSSLILKPRKQTRGPLGAFYRGFNNLFGKATNSYVKLCGWFIRKFVISLILLAVMSTAIGAVGKGVPGGFLPEEDQGYLYAGVQLPNAASLQRTDKASRKIEKIIMETPGVAFCTTVVGYSLLSGVANTYSGFYFITLKPWHERTSPEEQYGAVMASLNQRMGRISQGVAFAFSPPAIPGIGTAGGVTFILEDRSGKNIAFLWENVQRFIEAAKQRPEIARVSTTFLPTVPQVFVDVDRDRVLKQGIDLNQVYRTLQAFMGGYFVNYFNRFGRQWQVYIQAEGEYRTEAEQLGQFYVRNAAGDTVPLSAMTTTRERSGPEFTMRYNLYRSAQLNVTAKPGFSSAQAMKALEEVFEADMPAGMGYDYLGMSYQEKKALEGVPVAVIFGLSMVFAFLILAAQYESWSLPFSVLLGTPVAVLGAFTGLFIRRMEFNLYAQIGLIMLIGLAAKNAILIVEFAKVEYEKGKSITDAALESARLRLRPILMTSFAFILGCIPLAVATGSGAIARRVMGTGVIGGMLASSFIAIFLIPMTFYVVERLSHRGKSEGRQALTGSQDPQAERKEEEHA</sequence>
<evidence type="ECO:0000256" key="2">
    <source>
        <dbReference type="ARBA" id="ARBA00010942"/>
    </source>
</evidence>
<dbReference type="InterPro" id="IPR000731">
    <property type="entry name" value="SSD"/>
</dbReference>
<dbReference type="SUPFAM" id="SSF82693">
    <property type="entry name" value="Multidrug efflux transporter AcrB pore domain, PN1, PN2, PC1 and PC2 subdomains"/>
    <property type="match status" value="3"/>
</dbReference>
<comment type="similarity">
    <text evidence="2">Belongs to the resistance-nodulation-cell division (RND) (TC 2.A.6) family.</text>
</comment>
<dbReference type="eggNOG" id="COG0841">
    <property type="taxonomic scope" value="Bacteria"/>
</dbReference>
<dbReference type="OrthoDB" id="9759330at2"/>
<dbReference type="NCBIfam" id="NF000282">
    <property type="entry name" value="RND_permease_1"/>
    <property type="match status" value="1"/>
</dbReference>
<dbReference type="FunFam" id="1.20.1640.10:FF:000001">
    <property type="entry name" value="Efflux pump membrane transporter"/>
    <property type="match status" value="1"/>
</dbReference>
<dbReference type="SUPFAM" id="SSF82866">
    <property type="entry name" value="Multidrug efflux transporter AcrB transmembrane domain"/>
    <property type="match status" value="2"/>
</dbReference>
<evidence type="ECO:0000256" key="1">
    <source>
        <dbReference type="ARBA" id="ARBA00004429"/>
    </source>
</evidence>
<reference evidence="12 13" key="1">
    <citation type="journal article" date="2013" name="Genome Announc.">
        <title>Draft genome sequences for three mercury-methylating, sulfate-reducing bacteria.</title>
        <authorList>
            <person name="Brown S.D."/>
            <person name="Hurt R.A.Jr."/>
            <person name="Gilmour C.C."/>
            <person name="Elias D.A."/>
        </authorList>
    </citation>
    <scope>NUCLEOTIDE SEQUENCE [LARGE SCALE GENOMIC DNA]</scope>
    <source>
        <strain evidence="12 13">DSM 2059</strain>
    </source>
</reference>
<protein>
    <submittedName>
        <fullName evidence="12">Transporter, hydrophobe/amphiphile efflux-1 (HAE1) family</fullName>
    </submittedName>
</protein>
<dbReference type="GO" id="GO:0005886">
    <property type="term" value="C:plasma membrane"/>
    <property type="evidence" value="ECO:0007669"/>
    <property type="project" value="UniProtKB-SubCell"/>
</dbReference>
<keyword evidence="4" id="KW-1003">Cell membrane</keyword>
<comment type="caution">
    <text evidence="12">The sequence shown here is derived from an EMBL/GenBank/DDBJ whole genome shotgun (WGS) entry which is preliminary data.</text>
</comment>
<feature type="transmembrane region" description="Helical" evidence="10">
    <location>
        <begin position="895"/>
        <end position="918"/>
    </location>
</feature>
<dbReference type="InterPro" id="IPR027463">
    <property type="entry name" value="AcrB_DN_DC_subdom"/>
</dbReference>
<proteinExistence type="inferred from homology"/>
<dbReference type="InterPro" id="IPR004764">
    <property type="entry name" value="MdtF-like"/>
</dbReference>
<feature type="domain" description="SSD" evidence="11">
    <location>
        <begin position="371"/>
        <end position="495"/>
    </location>
</feature>
<dbReference type="Gene3D" id="1.20.1640.10">
    <property type="entry name" value="Multidrug efflux transporter AcrB transmembrane domain"/>
    <property type="match status" value="2"/>
</dbReference>
<dbReference type="PANTHER" id="PTHR32063:SF13">
    <property type="entry name" value="MULTIDRUG EFFLUX PUMP SUBUNIT ACRB-RELATED"/>
    <property type="match status" value="1"/>
</dbReference>
<keyword evidence="3" id="KW-0813">Transport</keyword>
<feature type="transmembrane region" description="Helical" evidence="10">
    <location>
        <begin position="394"/>
        <end position="417"/>
    </location>
</feature>
<feature type="transmembrane region" description="Helical" evidence="10">
    <location>
        <begin position="438"/>
        <end position="458"/>
    </location>
</feature>
<dbReference type="Proteomes" id="UP000014977">
    <property type="component" value="Unassembled WGS sequence"/>
</dbReference>
<evidence type="ECO:0000256" key="3">
    <source>
        <dbReference type="ARBA" id="ARBA00022448"/>
    </source>
</evidence>
<gene>
    <name evidence="12" type="ORF">dsmv_1541</name>
</gene>
<dbReference type="Gene3D" id="3.30.2090.10">
    <property type="entry name" value="Multidrug efflux transporter AcrB TolC docking domain, DN and DC subdomains"/>
    <property type="match status" value="2"/>
</dbReference>
<dbReference type="PATRIC" id="fig|1121405.3.peg.973"/>
<dbReference type="AlphaFoldDB" id="S7VDK8"/>
<keyword evidence="7 10" id="KW-1133">Transmembrane helix</keyword>
<evidence type="ECO:0000313" key="12">
    <source>
        <dbReference type="EMBL" id="EPR42553.1"/>
    </source>
</evidence>
<dbReference type="GO" id="GO:0042910">
    <property type="term" value="F:xenobiotic transmembrane transporter activity"/>
    <property type="evidence" value="ECO:0007669"/>
    <property type="project" value="TreeGrafter"/>
</dbReference>
<feature type="transmembrane region" description="Helical" evidence="10">
    <location>
        <begin position="974"/>
        <end position="998"/>
    </location>
</feature>
<keyword evidence="13" id="KW-1185">Reference proteome</keyword>
<feature type="transmembrane region" description="Helical" evidence="10">
    <location>
        <begin position="341"/>
        <end position="360"/>
    </location>
</feature>
<dbReference type="PANTHER" id="PTHR32063">
    <property type="match status" value="1"/>
</dbReference>
<dbReference type="Gene3D" id="3.30.70.1320">
    <property type="entry name" value="Multidrug efflux transporter AcrB pore domain like"/>
    <property type="match status" value="1"/>
</dbReference>
<feature type="compositionally biased region" description="Basic and acidic residues" evidence="9">
    <location>
        <begin position="1050"/>
        <end position="1059"/>
    </location>
</feature>
<dbReference type="PRINTS" id="PR00702">
    <property type="entry name" value="ACRIFLAVINRP"/>
</dbReference>
<evidence type="ECO:0000256" key="9">
    <source>
        <dbReference type="SAM" id="MobiDB-lite"/>
    </source>
</evidence>
<feature type="transmembrane region" description="Helical" evidence="10">
    <location>
        <begin position="470"/>
        <end position="497"/>
    </location>
</feature>
<dbReference type="SUPFAM" id="SSF82714">
    <property type="entry name" value="Multidrug efflux transporter AcrB TolC docking domain, DN and DC subdomains"/>
    <property type="match status" value="2"/>
</dbReference>
<evidence type="ECO:0000256" key="7">
    <source>
        <dbReference type="ARBA" id="ARBA00022989"/>
    </source>
</evidence>
<dbReference type="Gene3D" id="3.30.70.1430">
    <property type="entry name" value="Multidrug efflux transporter AcrB pore domain"/>
    <property type="match status" value="2"/>
</dbReference>
<evidence type="ECO:0000256" key="5">
    <source>
        <dbReference type="ARBA" id="ARBA00022519"/>
    </source>
</evidence>
<dbReference type="NCBIfam" id="TIGR00915">
    <property type="entry name" value="2A0602"/>
    <property type="match status" value="1"/>
</dbReference>
<name>S7VDK8_DESML</name>